<evidence type="ECO:0000313" key="3">
    <source>
        <dbReference type="Proteomes" id="UP000242682"/>
    </source>
</evidence>
<comment type="caution">
    <text evidence="2">The sequence shown here is derived from an EMBL/GenBank/DDBJ whole genome shotgun (WGS) entry which is preliminary data.</text>
</comment>
<organism evidence="2 3">
    <name type="scientific">Planomicrobium soli</name>
    <dbReference type="NCBI Taxonomy" id="1176648"/>
    <lineage>
        <taxon>Bacteria</taxon>
        <taxon>Bacillati</taxon>
        <taxon>Bacillota</taxon>
        <taxon>Bacilli</taxon>
        <taxon>Bacillales</taxon>
        <taxon>Caryophanaceae</taxon>
        <taxon>Planomicrobium</taxon>
    </lineage>
</organism>
<feature type="transmembrane region" description="Helical" evidence="1">
    <location>
        <begin position="12"/>
        <end position="30"/>
    </location>
</feature>
<accession>A0A2P8H3I9</accession>
<keyword evidence="1" id="KW-0812">Transmembrane</keyword>
<evidence type="ECO:0000256" key="1">
    <source>
        <dbReference type="SAM" id="Phobius"/>
    </source>
</evidence>
<protein>
    <submittedName>
        <fullName evidence="2">Uncharacterized protein</fullName>
    </submittedName>
</protein>
<dbReference type="Proteomes" id="UP000242682">
    <property type="component" value="Unassembled WGS sequence"/>
</dbReference>
<reference evidence="2 3" key="1">
    <citation type="submission" date="2018-03" db="EMBL/GenBank/DDBJ databases">
        <title>Genomic Encyclopedia of Type Strains, Phase III (KMG-III): the genomes of soil and plant-associated and newly described type strains.</title>
        <authorList>
            <person name="Whitman W."/>
        </authorList>
    </citation>
    <scope>NUCLEOTIDE SEQUENCE [LARGE SCALE GENOMIC DNA]</scope>
    <source>
        <strain evidence="2 3">CGMCC 1.12259</strain>
    </source>
</reference>
<evidence type="ECO:0000313" key="2">
    <source>
        <dbReference type="EMBL" id="PSL40785.1"/>
    </source>
</evidence>
<feature type="transmembrane region" description="Helical" evidence="1">
    <location>
        <begin position="42"/>
        <end position="64"/>
    </location>
</feature>
<sequence length="110" mass="12842">MVADLLLAHKWTILISCDIVAWSATFYMFYARYWLESKIRVLISFSISTGLGYTPHVVLGVLNFLERKSIDFFTLFLLSMFLFGITIGKKYIMIIDRKIQAWATKARKTY</sequence>
<keyword evidence="1" id="KW-0472">Membrane</keyword>
<gene>
    <name evidence="2" type="ORF">B0H99_104247</name>
</gene>
<proteinExistence type="predicted"/>
<dbReference type="EMBL" id="PYAT01000004">
    <property type="protein sequence ID" value="PSL40785.1"/>
    <property type="molecule type" value="Genomic_DNA"/>
</dbReference>
<feature type="transmembrane region" description="Helical" evidence="1">
    <location>
        <begin position="70"/>
        <end position="88"/>
    </location>
</feature>
<name>A0A2P8H3I9_9BACL</name>
<dbReference type="AlphaFoldDB" id="A0A2P8H3I9"/>
<keyword evidence="1" id="KW-1133">Transmembrane helix</keyword>
<keyword evidence="3" id="KW-1185">Reference proteome</keyword>